<feature type="region of interest" description="Disordered" evidence="5">
    <location>
        <begin position="163"/>
        <end position="217"/>
    </location>
</feature>
<evidence type="ECO:0000256" key="4">
    <source>
        <dbReference type="PROSITE-ProRule" id="PRU00192"/>
    </source>
</evidence>
<evidence type="ECO:0000256" key="1">
    <source>
        <dbReference type="ARBA" id="ARBA00022443"/>
    </source>
</evidence>
<feature type="region of interest" description="Disordered" evidence="5">
    <location>
        <begin position="727"/>
        <end position="899"/>
    </location>
</feature>
<dbReference type="InterPro" id="IPR001452">
    <property type="entry name" value="SH3_domain"/>
</dbReference>
<dbReference type="GO" id="GO:0005802">
    <property type="term" value="C:trans-Golgi network"/>
    <property type="evidence" value="ECO:0007669"/>
    <property type="project" value="TreeGrafter"/>
</dbReference>
<dbReference type="CDD" id="cd13316">
    <property type="entry name" value="PH_Boi"/>
    <property type="match status" value="1"/>
</dbReference>
<feature type="compositionally biased region" description="Basic and acidic residues" evidence="5">
    <location>
        <begin position="742"/>
        <end position="766"/>
    </location>
</feature>
<feature type="compositionally biased region" description="Polar residues" evidence="5">
    <location>
        <begin position="302"/>
        <end position="317"/>
    </location>
</feature>
<feature type="compositionally biased region" description="Polar residues" evidence="5">
    <location>
        <begin position="835"/>
        <end position="862"/>
    </location>
</feature>
<dbReference type="SMART" id="SM00233">
    <property type="entry name" value="PH"/>
    <property type="match status" value="1"/>
</dbReference>
<dbReference type="GO" id="GO:0001881">
    <property type="term" value="P:receptor recycling"/>
    <property type="evidence" value="ECO:0007669"/>
    <property type="project" value="TreeGrafter"/>
</dbReference>
<proteinExistence type="predicted"/>
<dbReference type="Gene3D" id="2.30.30.40">
    <property type="entry name" value="SH3 Domains"/>
    <property type="match status" value="1"/>
</dbReference>
<name>A0A067TLY2_GALM3</name>
<dbReference type="InterPro" id="IPR001849">
    <property type="entry name" value="PH_domain"/>
</dbReference>
<dbReference type="InterPro" id="IPR013761">
    <property type="entry name" value="SAM/pointed_sf"/>
</dbReference>
<dbReference type="InterPro" id="IPR001715">
    <property type="entry name" value="CH_dom"/>
</dbReference>
<feature type="region of interest" description="Disordered" evidence="5">
    <location>
        <begin position="656"/>
        <end position="683"/>
    </location>
</feature>
<gene>
    <name evidence="10" type="ORF">GALMADRAFT_220013</name>
</gene>
<dbReference type="PROSITE" id="PS50003">
    <property type="entry name" value="PH_DOMAIN"/>
    <property type="match status" value="1"/>
</dbReference>
<keyword evidence="2" id="KW-0597">Phosphoprotein</keyword>
<dbReference type="CDD" id="cd09535">
    <property type="entry name" value="SAM_BOI-like_fungal"/>
    <property type="match status" value="1"/>
</dbReference>
<evidence type="ECO:0000259" key="6">
    <source>
        <dbReference type="PROSITE" id="PS50002"/>
    </source>
</evidence>
<dbReference type="STRING" id="685588.A0A067TLY2"/>
<dbReference type="PANTHER" id="PTHR22902:SF27">
    <property type="entry name" value="PLECKSTRIN HOMOLOGY DOMAIN-CONTAINING FAMILY A MEMBER 3"/>
    <property type="match status" value="1"/>
</dbReference>
<feature type="compositionally biased region" description="Acidic residues" evidence="5">
    <location>
        <begin position="257"/>
        <end position="268"/>
    </location>
</feature>
<feature type="region of interest" description="Disordered" evidence="5">
    <location>
        <begin position="408"/>
        <end position="465"/>
    </location>
</feature>
<evidence type="ECO:0000256" key="5">
    <source>
        <dbReference type="SAM" id="MobiDB-lite"/>
    </source>
</evidence>
<feature type="compositionally biased region" description="Basic and acidic residues" evidence="5">
    <location>
        <begin position="1083"/>
        <end position="1093"/>
    </location>
</feature>
<dbReference type="Pfam" id="PF00169">
    <property type="entry name" value="PH"/>
    <property type="match status" value="1"/>
</dbReference>
<dbReference type="SMART" id="SM00454">
    <property type="entry name" value="SAM"/>
    <property type="match status" value="1"/>
</dbReference>
<feature type="compositionally biased region" description="Pro residues" evidence="5">
    <location>
        <begin position="374"/>
        <end position="387"/>
    </location>
</feature>
<feature type="domain" description="Calponin-homology (CH)" evidence="8">
    <location>
        <begin position="1138"/>
        <end position="1246"/>
    </location>
</feature>
<dbReference type="InterPro" id="IPR001660">
    <property type="entry name" value="SAM"/>
</dbReference>
<feature type="compositionally biased region" description="Acidic residues" evidence="5">
    <location>
        <begin position="284"/>
        <end position="294"/>
    </location>
</feature>
<evidence type="ECO:0000256" key="2">
    <source>
        <dbReference type="ARBA" id="ARBA00022553"/>
    </source>
</evidence>
<dbReference type="PROSITE" id="PS50105">
    <property type="entry name" value="SAM_DOMAIN"/>
    <property type="match status" value="1"/>
</dbReference>
<feature type="region of interest" description="Disordered" evidence="5">
    <location>
        <begin position="1041"/>
        <end position="1137"/>
    </location>
</feature>
<evidence type="ECO:0000313" key="10">
    <source>
        <dbReference type="EMBL" id="KDR84186.1"/>
    </source>
</evidence>
<keyword evidence="1 4" id="KW-0728">SH3 domain</keyword>
<dbReference type="PROSITE" id="PS50002">
    <property type="entry name" value="SH3"/>
    <property type="match status" value="1"/>
</dbReference>
<dbReference type="Gene3D" id="1.10.418.10">
    <property type="entry name" value="Calponin-like domain"/>
    <property type="match status" value="1"/>
</dbReference>
<dbReference type="OrthoDB" id="73680at2759"/>
<organism evidence="10 11">
    <name type="scientific">Galerina marginata (strain CBS 339.88)</name>
    <dbReference type="NCBI Taxonomy" id="685588"/>
    <lineage>
        <taxon>Eukaryota</taxon>
        <taxon>Fungi</taxon>
        <taxon>Dikarya</taxon>
        <taxon>Basidiomycota</taxon>
        <taxon>Agaricomycotina</taxon>
        <taxon>Agaricomycetes</taxon>
        <taxon>Agaricomycetidae</taxon>
        <taxon>Agaricales</taxon>
        <taxon>Agaricineae</taxon>
        <taxon>Strophariaceae</taxon>
        <taxon>Galerina</taxon>
    </lineage>
</organism>
<feature type="compositionally biased region" description="Polar residues" evidence="5">
    <location>
        <begin position="656"/>
        <end position="673"/>
    </location>
</feature>
<feature type="compositionally biased region" description="Polar residues" evidence="5">
    <location>
        <begin position="413"/>
        <end position="432"/>
    </location>
</feature>
<dbReference type="Pfam" id="PF07647">
    <property type="entry name" value="SAM_2"/>
    <property type="match status" value="1"/>
</dbReference>
<dbReference type="GO" id="GO:0007032">
    <property type="term" value="P:endosome organization"/>
    <property type="evidence" value="ECO:0007669"/>
    <property type="project" value="TreeGrafter"/>
</dbReference>
<dbReference type="InterPro" id="IPR036872">
    <property type="entry name" value="CH_dom_sf"/>
</dbReference>
<feature type="region of interest" description="Disordered" evidence="5">
    <location>
        <begin position="532"/>
        <end position="627"/>
    </location>
</feature>
<feature type="domain" description="PH" evidence="7">
    <location>
        <begin position="918"/>
        <end position="1016"/>
    </location>
</feature>
<feature type="compositionally biased region" description="Basic and acidic residues" evidence="5">
    <location>
        <begin position="532"/>
        <end position="543"/>
    </location>
</feature>
<feature type="domain" description="SH3" evidence="6">
    <location>
        <begin position="1"/>
        <end position="63"/>
    </location>
</feature>
<feature type="compositionally biased region" description="Polar residues" evidence="5">
    <location>
        <begin position="580"/>
        <end position="589"/>
    </location>
</feature>
<reference evidence="11" key="1">
    <citation type="journal article" date="2014" name="Proc. Natl. Acad. Sci. U.S.A.">
        <title>Extensive sampling of basidiomycete genomes demonstrates inadequacy of the white-rot/brown-rot paradigm for wood decay fungi.</title>
        <authorList>
            <person name="Riley R."/>
            <person name="Salamov A.A."/>
            <person name="Brown D.W."/>
            <person name="Nagy L.G."/>
            <person name="Floudas D."/>
            <person name="Held B.W."/>
            <person name="Levasseur A."/>
            <person name="Lombard V."/>
            <person name="Morin E."/>
            <person name="Otillar R."/>
            <person name="Lindquist E.A."/>
            <person name="Sun H."/>
            <person name="LaButti K.M."/>
            <person name="Schmutz J."/>
            <person name="Jabbour D."/>
            <person name="Luo H."/>
            <person name="Baker S.E."/>
            <person name="Pisabarro A.G."/>
            <person name="Walton J.D."/>
            <person name="Blanchette R.A."/>
            <person name="Henrissat B."/>
            <person name="Martin F."/>
            <person name="Cullen D."/>
            <person name="Hibbett D.S."/>
            <person name="Grigoriev I.V."/>
        </authorList>
    </citation>
    <scope>NUCLEOTIDE SEQUENCE [LARGE SCALE GENOMIC DNA]</scope>
    <source>
        <strain evidence="11">CBS 339.88</strain>
    </source>
</reference>
<dbReference type="SMART" id="SM00326">
    <property type="entry name" value="SH3"/>
    <property type="match status" value="1"/>
</dbReference>
<dbReference type="HOGENOM" id="CLU_007858_0_0_1"/>
<dbReference type="SUPFAM" id="SSF50729">
    <property type="entry name" value="PH domain-like"/>
    <property type="match status" value="1"/>
</dbReference>
<dbReference type="SUPFAM" id="SSF47576">
    <property type="entry name" value="Calponin-homology domain, CH-domain"/>
    <property type="match status" value="1"/>
</dbReference>
<dbReference type="PROSITE" id="PS50021">
    <property type="entry name" value="CH"/>
    <property type="match status" value="1"/>
</dbReference>
<feature type="compositionally biased region" description="Low complexity" evidence="5">
    <location>
        <begin position="433"/>
        <end position="447"/>
    </location>
</feature>
<feature type="compositionally biased region" description="Polar residues" evidence="5">
    <location>
        <begin position="617"/>
        <end position="627"/>
    </location>
</feature>
<evidence type="ECO:0000259" key="7">
    <source>
        <dbReference type="PROSITE" id="PS50003"/>
    </source>
</evidence>
<dbReference type="InterPro" id="IPR011993">
    <property type="entry name" value="PH-like_dom_sf"/>
</dbReference>
<evidence type="ECO:0000259" key="8">
    <source>
        <dbReference type="PROSITE" id="PS50021"/>
    </source>
</evidence>
<sequence length="1273" mass="137594">MPDYVYALHDFLPEHEDEVTFHAGERIEVVEKDDLYGDGWWQGRNLAGKVGLFPVSYTAPAPPAVAQAPSSSSTVTPEDAPAGATPNKSVLQPLNEEPESDSSPPQIASPIPKQPPAAFLNGDGYESDVASPDDTSLHLASMPDGAMKATMTDVQKAIEQLGRNAGAGEDGDGARSFSFASTRDGADTETDETDFDLSDVDGAVGNSNGEDWHKNARRKLAAKARRAVEEAEKLEAMMATGDSPAGRRSIAPPIEVELSDESEAEEDGDFTRSSKFQRHHPYILEEDENEDAEAEPLHTKEPSVSATATQRSSTVEPNQVLVPPRDETDVPTATAATLTFPVFSSPPVSTIGESPSAGFAARAVSPPRDAYPTPSSPPPPPQAPPAAPHQLLTTEQKRNSVPIKETALANGLPSPSASSHFNNINSKHNSMVSSASAPPMTTPAPNAQRPAPTPPAQELKKTHPTEWTVDEVVEWLKSKGFDQDVCDKFIEQEITGDVLLELDVNLLKTEIGIMAFGKRMRIANAITDLRRPPSIEYSDHNTSEHPSPMHLQHSVTHSRTQSQSQSHHSFPGTLSAPTHGYTQSIQSSLGSPMGYGNGFGYGTPGQGQGQQFEPVQESPSASASVSVDRTVETNGAVGAGVVTAVGVGLGIGVPTNGGSPNGKNRSAHLSLSPSDGALKDSAARNSLSIPRAEEEDRGHMSDGEIVPTATSVRRRIFGRSQDSALSVLVTRQSPMPSPTLRETPDKDLKDKDSTKEVNDKEKEKDTSSVGSRRHARAKKSVDGSKHSDRLSIFGGTFGGTLGKSRKPPPSTSDEPPLEKTSSIFSLPRLHGPSIRKSSSTSQRPSTPVQSPQDIFAVTTQDLSPKEHEKDSPRNSKTLRKRTISAPPAGAAPNGTQETVNGVSGPIKQGQNILEQIGEPDHIGWMRKKGDRYNSWKTRYFVLKGPHLYILRSNNKTETRIKGYIHIVGYKVTVDENIDPGRYGFRIDHDHDKTHYFSSEEKTIVRDWMKAIMKATIGRDYSKPVVSSCNIPTIPLVVAQAMNPAPRPPSPTARDATQKALRRENPDQLSSRDARVLMGLPGSDLKDERERTRLDTFFSDDNTSLAGFANQPASPRRTAAPPRPSREMRRSNSQRTTVNPVDESLIEWANTHLPDHLQITDPSGALCGGLALLRLAESIKGRPSSPPVADSAFPVDANDDKLDGLFRLFDFLLDNDVKIGSVSINDIRQGKRDKIVQLLRALKSWEDKRRALANTIAKGSMQAGASFMMPVVMT</sequence>
<dbReference type="GO" id="GO:0055037">
    <property type="term" value="C:recycling endosome"/>
    <property type="evidence" value="ECO:0007669"/>
    <property type="project" value="TreeGrafter"/>
</dbReference>
<protein>
    <submittedName>
        <fullName evidence="10">Uncharacterized protein</fullName>
    </submittedName>
</protein>
<feature type="compositionally biased region" description="Basic and acidic residues" evidence="5">
    <location>
        <begin position="1060"/>
        <end position="1074"/>
    </location>
</feature>
<dbReference type="AlphaFoldDB" id="A0A067TLY2"/>
<feature type="domain" description="SAM" evidence="9">
    <location>
        <begin position="467"/>
        <end position="532"/>
    </location>
</feature>
<dbReference type="Proteomes" id="UP000027222">
    <property type="component" value="Unassembled WGS sequence"/>
</dbReference>
<evidence type="ECO:0000313" key="11">
    <source>
        <dbReference type="Proteomes" id="UP000027222"/>
    </source>
</evidence>
<dbReference type="Gene3D" id="1.10.150.50">
    <property type="entry name" value="Transcription Factor, Ets-1"/>
    <property type="match status" value="1"/>
</dbReference>
<evidence type="ECO:0000259" key="9">
    <source>
        <dbReference type="PROSITE" id="PS50105"/>
    </source>
</evidence>
<dbReference type="EMBL" id="KL142368">
    <property type="protein sequence ID" value="KDR84186.1"/>
    <property type="molecule type" value="Genomic_DNA"/>
</dbReference>
<feature type="compositionally biased region" description="Basic and acidic residues" evidence="5">
    <location>
        <begin position="863"/>
        <end position="873"/>
    </location>
</feature>
<evidence type="ECO:0000256" key="3">
    <source>
        <dbReference type="ARBA" id="ARBA00022658"/>
    </source>
</evidence>
<feature type="compositionally biased region" description="Acidic residues" evidence="5">
    <location>
        <begin position="187"/>
        <end position="199"/>
    </location>
</feature>
<dbReference type="SUPFAM" id="SSF47769">
    <property type="entry name" value="SAM/Pointed domain"/>
    <property type="match status" value="1"/>
</dbReference>
<keyword evidence="11" id="KW-1185">Reference proteome</keyword>
<accession>A0A067TLY2</accession>
<keyword evidence="3" id="KW-0344">Guanine-nucleotide releasing factor</keyword>
<dbReference type="CDD" id="cd00174">
    <property type="entry name" value="SH3"/>
    <property type="match status" value="1"/>
</dbReference>
<dbReference type="GO" id="GO:0005829">
    <property type="term" value="C:cytosol"/>
    <property type="evidence" value="ECO:0007669"/>
    <property type="project" value="GOC"/>
</dbReference>
<feature type="region of interest" description="Disordered" evidence="5">
    <location>
        <begin position="62"/>
        <end position="141"/>
    </location>
</feature>
<dbReference type="SUPFAM" id="SSF50044">
    <property type="entry name" value="SH3-domain"/>
    <property type="match status" value="1"/>
</dbReference>
<dbReference type="GO" id="GO:0042147">
    <property type="term" value="P:retrograde transport, endosome to Golgi"/>
    <property type="evidence" value="ECO:0007669"/>
    <property type="project" value="TreeGrafter"/>
</dbReference>
<dbReference type="InterPro" id="IPR045188">
    <property type="entry name" value="Boi1/Boi2-like"/>
</dbReference>
<feature type="region of interest" description="Disordered" evidence="5">
    <location>
        <begin position="256"/>
        <end position="388"/>
    </location>
</feature>
<dbReference type="Pfam" id="PF00018">
    <property type="entry name" value="SH3_1"/>
    <property type="match status" value="1"/>
</dbReference>
<feature type="compositionally biased region" description="Basic and acidic residues" evidence="5">
    <location>
        <begin position="779"/>
        <end position="789"/>
    </location>
</feature>
<dbReference type="PANTHER" id="PTHR22902">
    <property type="entry name" value="SESQUIPEDALIAN"/>
    <property type="match status" value="1"/>
</dbReference>
<dbReference type="GO" id="GO:0005085">
    <property type="term" value="F:guanyl-nucleotide exchange factor activity"/>
    <property type="evidence" value="ECO:0007669"/>
    <property type="project" value="UniProtKB-KW"/>
</dbReference>
<feature type="compositionally biased region" description="Gly residues" evidence="5">
    <location>
        <begin position="593"/>
        <end position="608"/>
    </location>
</feature>
<dbReference type="InterPro" id="IPR036028">
    <property type="entry name" value="SH3-like_dom_sf"/>
</dbReference>
<dbReference type="GO" id="GO:0005769">
    <property type="term" value="C:early endosome"/>
    <property type="evidence" value="ECO:0007669"/>
    <property type="project" value="TreeGrafter"/>
</dbReference>
<feature type="compositionally biased region" description="Low complexity" evidence="5">
    <location>
        <begin position="64"/>
        <end position="77"/>
    </location>
</feature>
<feature type="compositionally biased region" description="Low complexity" evidence="5">
    <location>
        <begin position="552"/>
        <end position="569"/>
    </location>
</feature>
<dbReference type="Gene3D" id="2.30.29.30">
    <property type="entry name" value="Pleckstrin-homology domain (PH domain)/Phosphotyrosine-binding domain (PTB)"/>
    <property type="match status" value="1"/>
</dbReference>